<dbReference type="EMBL" id="KE343425">
    <property type="protein sequence ID" value="EXB28929.1"/>
    <property type="molecule type" value="Genomic_DNA"/>
</dbReference>
<feature type="region of interest" description="Disordered" evidence="1">
    <location>
        <begin position="48"/>
        <end position="93"/>
    </location>
</feature>
<dbReference type="Proteomes" id="UP000030645">
    <property type="component" value="Unassembled WGS sequence"/>
</dbReference>
<reference evidence="3" key="1">
    <citation type="submission" date="2013-01" db="EMBL/GenBank/DDBJ databases">
        <title>Draft Genome Sequence of a Mulberry Tree, Morus notabilis C.K. Schneid.</title>
        <authorList>
            <person name="He N."/>
            <person name="Zhao S."/>
        </authorList>
    </citation>
    <scope>NUCLEOTIDE SEQUENCE</scope>
</reference>
<proteinExistence type="predicted"/>
<gene>
    <name evidence="2" type="ORF">L484_012688</name>
</gene>
<evidence type="ECO:0000256" key="1">
    <source>
        <dbReference type="SAM" id="MobiDB-lite"/>
    </source>
</evidence>
<evidence type="ECO:0000313" key="3">
    <source>
        <dbReference type="Proteomes" id="UP000030645"/>
    </source>
</evidence>
<organism evidence="2 3">
    <name type="scientific">Morus notabilis</name>
    <dbReference type="NCBI Taxonomy" id="981085"/>
    <lineage>
        <taxon>Eukaryota</taxon>
        <taxon>Viridiplantae</taxon>
        <taxon>Streptophyta</taxon>
        <taxon>Embryophyta</taxon>
        <taxon>Tracheophyta</taxon>
        <taxon>Spermatophyta</taxon>
        <taxon>Magnoliopsida</taxon>
        <taxon>eudicotyledons</taxon>
        <taxon>Gunneridae</taxon>
        <taxon>Pentapetalae</taxon>
        <taxon>rosids</taxon>
        <taxon>fabids</taxon>
        <taxon>Rosales</taxon>
        <taxon>Moraceae</taxon>
        <taxon>Moreae</taxon>
        <taxon>Morus</taxon>
    </lineage>
</organism>
<protein>
    <submittedName>
        <fullName evidence="2">Uncharacterized protein</fullName>
    </submittedName>
</protein>
<keyword evidence="3" id="KW-1185">Reference proteome</keyword>
<dbReference type="AlphaFoldDB" id="W9QD25"/>
<evidence type="ECO:0000313" key="2">
    <source>
        <dbReference type="EMBL" id="EXB28929.1"/>
    </source>
</evidence>
<name>W9QD25_9ROSA</name>
<accession>W9QD25</accession>
<sequence>MEDSLKQMKEGTLTHDVKMQGIAEEVTRINNRLDTVDELKIMLSGLLKGKSSDGEPSNSSAAASSLPQEHLSPTSAELSNRFTNTQATPAANNWDELLTASKRVEIPTFDGTDPIGWILGWSNILTSILHLQPSRSVWR</sequence>
<feature type="compositionally biased region" description="Polar residues" evidence="1">
    <location>
        <begin position="71"/>
        <end position="91"/>
    </location>
</feature>